<dbReference type="InterPro" id="IPR004557">
    <property type="entry name" value="PrmC-related"/>
</dbReference>
<dbReference type="InterPro" id="IPR002052">
    <property type="entry name" value="DNA_methylase_N6_adenine_CS"/>
</dbReference>
<evidence type="ECO:0000256" key="1">
    <source>
        <dbReference type="ARBA" id="ARBA00006149"/>
    </source>
</evidence>
<keyword evidence="4" id="KW-0949">S-adenosyl-L-methionine</keyword>
<sequence>MWLLRPPGVYRPQEDTWLLADALRTAPLPARASVLDVCTGTGALAVTAGRLGAAEVTAIDVSRRAATAAWVNGRVNGVPIRALRGHFGDLVGRERFDVILANPPYVPARQVAPHGKARAWDAGDRGRAVLDPLCAVIPLLLNEDGMALIVHSELCGSDSTVHALRGSGLKASVIARQVVPFGPVMRSRTEWLVSQGLVEPGQDHEELVVIRADVPTR</sequence>
<keyword evidence="2 5" id="KW-0489">Methyltransferase</keyword>
<keyword evidence="6" id="KW-1185">Reference proteome</keyword>
<dbReference type="PANTHER" id="PTHR45875:SF1">
    <property type="entry name" value="METHYLTRANSFERASE N6AMT1"/>
    <property type="match status" value="1"/>
</dbReference>
<comment type="caution">
    <text evidence="5">The sequence shown here is derived from an EMBL/GenBank/DDBJ whole genome shotgun (WGS) entry which is preliminary data.</text>
</comment>
<organism evidence="5 6">
    <name type="scientific">Kibdelosporangium persicum</name>
    <dbReference type="NCBI Taxonomy" id="2698649"/>
    <lineage>
        <taxon>Bacteria</taxon>
        <taxon>Bacillati</taxon>
        <taxon>Actinomycetota</taxon>
        <taxon>Actinomycetes</taxon>
        <taxon>Pseudonocardiales</taxon>
        <taxon>Pseudonocardiaceae</taxon>
        <taxon>Kibdelosporangium</taxon>
    </lineage>
</organism>
<evidence type="ECO:0000313" key="5">
    <source>
        <dbReference type="EMBL" id="NRN63149.1"/>
    </source>
</evidence>
<evidence type="ECO:0000313" key="6">
    <source>
        <dbReference type="Proteomes" id="UP000763557"/>
    </source>
</evidence>
<dbReference type="Proteomes" id="UP000763557">
    <property type="component" value="Unassembled WGS sequence"/>
</dbReference>
<dbReference type="NCBIfam" id="TIGR00537">
    <property type="entry name" value="hemK_rel_arch"/>
    <property type="match status" value="1"/>
</dbReference>
<dbReference type="Pfam" id="PF06325">
    <property type="entry name" value="PrmA"/>
    <property type="match status" value="1"/>
</dbReference>
<dbReference type="Gene3D" id="3.40.50.150">
    <property type="entry name" value="Vaccinia Virus protein VP39"/>
    <property type="match status" value="1"/>
</dbReference>
<proteinExistence type="inferred from homology"/>
<dbReference type="PROSITE" id="PS00092">
    <property type="entry name" value="N6_MTASE"/>
    <property type="match status" value="1"/>
</dbReference>
<name>A0ABX2EW95_9PSEU</name>
<dbReference type="SUPFAM" id="SSF53335">
    <property type="entry name" value="S-adenosyl-L-methionine-dependent methyltransferases"/>
    <property type="match status" value="1"/>
</dbReference>
<reference evidence="5 6" key="1">
    <citation type="submission" date="2020-01" db="EMBL/GenBank/DDBJ databases">
        <title>Kibdelosporangium persica a novel Actinomycetes from a hot desert in Iran.</title>
        <authorList>
            <person name="Safaei N."/>
            <person name="Zaburannyi N."/>
            <person name="Mueller R."/>
            <person name="Wink J."/>
        </authorList>
    </citation>
    <scope>NUCLEOTIDE SEQUENCE [LARGE SCALE GENOMIC DNA]</scope>
    <source>
        <strain evidence="5 6">4NS15</strain>
    </source>
</reference>
<dbReference type="CDD" id="cd02440">
    <property type="entry name" value="AdoMet_MTases"/>
    <property type="match status" value="1"/>
</dbReference>
<evidence type="ECO:0000256" key="4">
    <source>
        <dbReference type="ARBA" id="ARBA00022691"/>
    </source>
</evidence>
<gene>
    <name evidence="5" type="ORF">GC106_3500</name>
</gene>
<evidence type="ECO:0000256" key="3">
    <source>
        <dbReference type="ARBA" id="ARBA00022679"/>
    </source>
</evidence>
<comment type="similarity">
    <text evidence="1">Belongs to the eukaryotic/archaeal PrmC-related family.</text>
</comment>
<dbReference type="GO" id="GO:0032259">
    <property type="term" value="P:methylation"/>
    <property type="evidence" value="ECO:0007669"/>
    <property type="project" value="UniProtKB-KW"/>
</dbReference>
<dbReference type="RefSeq" id="WP_173123611.1">
    <property type="nucleotide sequence ID" value="NZ_CBCSGW010000061.1"/>
</dbReference>
<evidence type="ECO:0000256" key="2">
    <source>
        <dbReference type="ARBA" id="ARBA00022603"/>
    </source>
</evidence>
<dbReference type="InterPro" id="IPR029063">
    <property type="entry name" value="SAM-dependent_MTases_sf"/>
</dbReference>
<dbReference type="GO" id="GO:0008168">
    <property type="term" value="F:methyltransferase activity"/>
    <property type="evidence" value="ECO:0007669"/>
    <property type="project" value="UniProtKB-KW"/>
</dbReference>
<dbReference type="PANTHER" id="PTHR45875">
    <property type="entry name" value="METHYLTRANSFERASE N6AMT1"/>
    <property type="match status" value="1"/>
</dbReference>
<dbReference type="InterPro" id="IPR052190">
    <property type="entry name" value="Euk-Arch_PrmC-MTase"/>
</dbReference>
<protein>
    <submittedName>
        <fullName evidence="5">Release factor glutamine methyltransferase</fullName>
    </submittedName>
</protein>
<keyword evidence="3" id="KW-0808">Transferase</keyword>
<dbReference type="EMBL" id="JAAATY010000001">
    <property type="protein sequence ID" value="NRN63149.1"/>
    <property type="molecule type" value="Genomic_DNA"/>
</dbReference>
<accession>A0ABX2EW95</accession>